<reference evidence="2" key="1">
    <citation type="submission" date="2024-06" db="EMBL/GenBank/DDBJ databases">
        <title>Multi-omics analyses provide insights into the biosynthesis of the anticancer antibiotic pleurotin in Hohenbuehelia grisea.</title>
        <authorList>
            <person name="Weaver J.A."/>
            <person name="Alberti F."/>
        </authorList>
    </citation>
    <scope>NUCLEOTIDE SEQUENCE [LARGE SCALE GENOMIC DNA]</scope>
    <source>
        <strain evidence="2">T-177</strain>
    </source>
</reference>
<proteinExistence type="predicted"/>
<sequence>MAEAFTYGRLDLPQEIIDIIVDYCHSGRETLLTCSLISRKWVTSSRYHLFLTVTIRLKPLNFNQFAFTIRSPLCTIRPFIQKMELCGFDDSRDALRRCSDKLGPMPGLWSLSIIDTFIREADTMDQLRRLCPWLVSLALVNVAFSLNPKIVTILGFEHSSELELGGLQFLHPCSLSQFRLSPSLRHLLIDLQDQGTVGWLVRHEEPFSIQKLTVTIQSMPGIKSAQSLIGVAMRNISELIVEIWEEALLGLLRMQDMKSLSQLTSITIITWVSAPSAWTFRNQLVHARRHLLLFSESPLEKITLSFRDKKEATGYVRFEDLVSVIDWPALDSIFQGPIGRSLSAIELGFPSYQLPLEKLLPSCAARGINLVSL</sequence>
<evidence type="ECO:0000313" key="1">
    <source>
        <dbReference type="EMBL" id="KAL0954206.1"/>
    </source>
</evidence>
<organism evidence="1 2">
    <name type="scientific">Hohenbuehelia grisea</name>
    <dbReference type="NCBI Taxonomy" id="104357"/>
    <lineage>
        <taxon>Eukaryota</taxon>
        <taxon>Fungi</taxon>
        <taxon>Dikarya</taxon>
        <taxon>Basidiomycota</taxon>
        <taxon>Agaricomycotina</taxon>
        <taxon>Agaricomycetes</taxon>
        <taxon>Agaricomycetidae</taxon>
        <taxon>Agaricales</taxon>
        <taxon>Pleurotineae</taxon>
        <taxon>Pleurotaceae</taxon>
        <taxon>Hohenbuehelia</taxon>
    </lineage>
</organism>
<evidence type="ECO:0008006" key="3">
    <source>
        <dbReference type="Google" id="ProtNLM"/>
    </source>
</evidence>
<accession>A0ABR3JG78</accession>
<dbReference type="Proteomes" id="UP001556367">
    <property type="component" value="Unassembled WGS sequence"/>
</dbReference>
<evidence type="ECO:0000313" key="2">
    <source>
        <dbReference type="Proteomes" id="UP001556367"/>
    </source>
</evidence>
<protein>
    <recommendedName>
        <fullName evidence="3">F-box domain-containing protein</fullName>
    </recommendedName>
</protein>
<keyword evidence="2" id="KW-1185">Reference proteome</keyword>
<gene>
    <name evidence="1" type="ORF">HGRIS_005334</name>
</gene>
<name>A0ABR3JG78_9AGAR</name>
<comment type="caution">
    <text evidence="1">The sequence shown here is derived from an EMBL/GenBank/DDBJ whole genome shotgun (WGS) entry which is preliminary data.</text>
</comment>
<dbReference type="EMBL" id="JASNQZ010000008">
    <property type="protein sequence ID" value="KAL0954206.1"/>
    <property type="molecule type" value="Genomic_DNA"/>
</dbReference>